<dbReference type="PANTHER" id="PTHR30561">
    <property type="entry name" value="SMR FAMILY PROTON-DEPENDENT DRUG EFFLUX TRANSPORTER SUGE"/>
    <property type="match status" value="1"/>
</dbReference>
<evidence type="ECO:0000259" key="12">
    <source>
        <dbReference type="Pfam" id="PF00892"/>
    </source>
</evidence>
<feature type="domain" description="EamA" evidence="12">
    <location>
        <begin position="48"/>
        <end position="118"/>
    </location>
</feature>
<evidence type="ECO:0000256" key="11">
    <source>
        <dbReference type="SAM" id="Phobius"/>
    </source>
</evidence>
<protein>
    <submittedName>
        <fullName evidence="13">EamA family transporter</fullName>
    </submittedName>
</protein>
<reference evidence="13 14" key="1">
    <citation type="submission" date="2023-02" db="EMBL/GenBank/DDBJ databases">
        <title>Description and genomic characterization of Microbulbifer bruguierae sp. nov., isolated from the sediment of mangrove plant Bruguiera sexangula.</title>
        <authorList>
            <person name="Long M."/>
        </authorList>
    </citation>
    <scope>NUCLEOTIDE SEQUENCE [LARGE SCALE GENOMIC DNA]</scope>
    <source>
        <strain evidence="13 14">H12</strain>
    </source>
</reference>
<organism evidence="13 14">
    <name type="scientific">Microbulbifer bruguierae</name>
    <dbReference type="NCBI Taxonomy" id="3029061"/>
    <lineage>
        <taxon>Bacteria</taxon>
        <taxon>Pseudomonadati</taxon>
        <taxon>Pseudomonadota</taxon>
        <taxon>Gammaproteobacteria</taxon>
        <taxon>Cellvibrionales</taxon>
        <taxon>Microbulbiferaceae</taxon>
        <taxon>Microbulbifer</taxon>
    </lineage>
</organism>
<keyword evidence="4" id="KW-0997">Cell inner membrane</keyword>
<evidence type="ECO:0000256" key="5">
    <source>
        <dbReference type="ARBA" id="ARBA00022556"/>
    </source>
</evidence>
<feature type="transmembrane region" description="Helical" evidence="11">
    <location>
        <begin position="76"/>
        <end position="96"/>
    </location>
</feature>
<keyword evidence="8 11" id="KW-1133">Transmembrane helix</keyword>
<keyword evidence="10 11" id="KW-0472">Membrane</keyword>
<evidence type="ECO:0000256" key="9">
    <source>
        <dbReference type="ARBA" id="ARBA00023098"/>
    </source>
</evidence>
<keyword evidence="9" id="KW-0443">Lipid metabolism</keyword>
<gene>
    <name evidence="13" type="ORF">PVT68_11025</name>
</gene>
<dbReference type="InterPro" id="IPR000390">
    <property type="entry name" value="Small_drug/metabolite_transptr"/>
</dbReference>
<evidence type="ECO:0000256" key="7">
    <source>
        <dbReference type="ARBA" id="ARBA00022985"/>
    </source>
</evidence>
<dbReference type="Pfam" id="PF00892">
    <property type="entry name" value="EamA"/>
    <property type="match status" value="1"/>
</dbReference>
<dbReference type="InterPro" id="IPR037185">
    <property type="entry name" value="EmrE-like"/>
</dbReference>
<evidence type="ECO:0000256" key="1">
    <source>
        <dbReference type="ARBA" id="ARBA00004651"/>
    </source>
</evidence>
<dbReference type="Gene3D" id="1.10.3730.20">
    <property type="match status" value="1"/>
</dbReference>
<evidence type="ECO:0000256" key="2">
    <source>
        <dbReference type="ARBA" id="ARBA00022475"/>
    </source>
</evidence>
<dbReference type="SUPFAM" id="SSF103481">
    <property type="entry name" value="Multidrug resistance efflux transporter EmrE"/>
    <property type="match status" value="1"/>
</dbReference>
<evidence type="ECO:0000313" key="13">
    <source>
        <dbReference type="EMBL" id="WGL15301.1"/>
    </source>
</evidence>
<dbReference type="InterPro" id="IPR000620">
    <property type="entry name" value="EamA_dom"/>
</dbReference>
<keyword evidence="5" id="KW-0441">Lipid A biosynthesis</keyword>
<evidence type="ECO:0000313" key="14">
    <source>
        <dbReference type="Proteomes" id="UP001236500"/>
    </source>
</evidence>
<sequence length="121" mass="13047">MNTMNLSVILVTVFMSACAQLLLKLGMQRAGVDFMQGGVAGILRVLFSPHVFSGIFVYAVSVLVWLWVLSRVDLSIAYPFVGLSFIFTLLFGYAFLGESVNAMRIGGSLLIAAGCIFVAKS</sequence>
<dbReference type="PANTHER" id="PTHR30561:SF9">
    <property type="entry name" value="4-AMINO-4-DEOXY-L-ARABINOSE-PHOSPHOUNDECAPRENOL FLIPPASE SUBUNIT ARNF-RELATED"/>
    <property type="match status" value="1"/>
</dbReference>
<keyword evidence="6 11" id="KW-0812">Transmembrane</keyword>
<accession>A0ABY8N8R7</accession>
<keyword evidence="7" id="KW-0448">Lipopolysaccharide biosynthesis</keyword>
<feature type="transmembrane region" description="Helical" evidence="11">
    <location>
        <begin position="102"/>
        <end position="119"/>
    </location>
</feature>
<evidence type="ECO:0000256" key="3">
    <source>
        <dbReference type="ARBA" id="ARBA00022516"/>
    </source>
</evidence>
<evidence type="ECO:0000256" key="10">
    <source>
        <dbReference type="ARBA" id="ARBA00023136"/>
    </source>
</evidence>
<keyword evidence="14" id="KW-1185">Reference proteome</keyword>
<evidence type="ECO:0000256" key="8">
    <source>
        <dbReference type="ARBA" id="ARBA00022989"/>
    </source>
</evidence>
<dbReference type="EMBL" id="CP118605">
    <property type="protein sequence ID" value="WGL15301.1"/>
    <property type="molecule type" value="Genomic_DNA"/>
</dbReference>
<name>A0ABY8N8R7_9GAMM</name>
<dbReference type="Proteomes" id="UP001236500">
    <property type="component" value="Chromosome"/>
</dbReference>
<evidence type="ECO:0000256" key="6">
    <source>
        <dbReference type="ARBA" id="ARBA00022692"/>
    </source>
</evidence>
<comment type="subcellular location">
    <subcellularLocation>
        <location evidence="1">Cell membrane</location>
        <topology evidence="1">Multi-pass membrane protein</topology>
    </subcellularLocation>
</comment>
<keyword evidence="2" id="KW-1003">Cell membrane</keyword>
<proteinExistence type="predicted"/>
<feature type="transmembrane region" description="Helical" evidence="11">
    <location>
        <begin position="43"/>
        <end position="69"/>
    </location>
</feature>
<dbReference type="RefSeq" id="WP_280318010.1">
    <property type="nucleotide sequence ID" value="NZ_CP118605.1"/>
</dbReference>
<evidence type="ECO:0000256" key="4">
    <source>
        <dbReference type="ARBA" id="ARBA00022519"/>
    </source>
</evidence>
<keyword evidence="3" id="KW-0444">Lipid biosynthesis</keyword>